<comment type="caution">
    <text evidence="1">The sequence shown here is derived from an EMBL/GenBank/DDBJ whole genome shotgun (WGS) entry which is preliminary data.</text>
</comment>
<name>A0ACC1QAU0_9HYPO</name>
<sequence>MTYDLQPHVANENTLTPTQSAALMVVSSRVEEYLDTNLELTVATRFAEHDATQAFHSIQRHQTDSPCDLATAERQSDTSSANYTIGALAVSGPD</sequence>
<dbReference type="EMBL" id="JANAKD010003488">
    <property type="protein sequence ID" value="KAJ3472096.1"/>
    <property type="molecule type" value="Genomic_DNA"/>
</dbReference>
<dbReference type="Proteomes" id="UP001148737">
    <property type="component" value="Unassembled WGS sequence"/>
</dbReference>
<evidence type="ECO:0000313" key="2">
    <source>
        <dbReference type="Proteomes" id="UP001148737"/>
    </source>
</evidence>
<gene>
    <name evidence="1" type="ORF">NLG97_g11290</name>
</gene>
<keyword evidence="2" id="KW-1185">Reference proteome</keyword>
<reference evidence="1" key="1">
    <citation type="submission" date="2022-07" db="EMBL/GenBank/DDBJ databases">
        <title>Genome Sequence of Lecanicillium saksenae.</title>
        <authorList>
            <person name="Buettner E."/>
        </authorList>
    </citation>
    <scope>NUCLEOTIDE SEQUENCE</scope>
    <source>
        <strain evidence="1">VT-O1</strain>
    </source>
</reference>
<organism evidence="1 2">
    <name type="scientific">Lecanicillium saksenae</name>
    <dbReference type="NCBI Taxonomy" id="468837"/>
    <lineage>
        <taxon>Eukaryota</taxon>
        <taxon>Fungi</taxon>
        <taxon>Dikarya</taxon>
        <taxon>Ascomycota</taxon>
        <taxon>Pezizomycotina</taxon>
        <taxon>Sordariomycetes</taxon>
        <taxon>Hypocreomycetidae</taxon>
        <taxon>Hypocreales</taxon>
        <taxon>Cordycipitaceae</taxon>
        <taxon>Lecanicillium</taxon>
    </lineage>
</organism>
<evidence type="ECO:0000313" key="1">
    <source>
        <dbReference type="EMBL" id="KAJ3472096.1"/>
    </source>
</evidence>
<accession>A0ACC1QAU0</accession>
<proteinExistence type="predicted"/>
<protein>
    <submittedName>
        <fullName evidence="1">Uncharacterized protein</fullName>
    </submittedName>
</protein>